<accession>A0A1W1XYJ8</accession>
<proteinExistence type="predicted"/>
<keyword evidence="3" id="KW-1185">Reference proteome</keyword>
<dbReference type="EMBL" id="FWXD01000028">
    <property type="protein sequence ID" value="SMC29040.1"/>
    <property type="molecule type" value="Genomic_DNA"/>
</dbReference>
<organism evidence="2 3">
    <name type="scientific">Andreprevotia lacus DSM 23236</name>
    <dbReference type="NCBI Taxonomy" id="1121001"/>
    <lineage>
        <taxon>Bacteria</taxon>
        <taxon>Pseudomonadati</taxon>
        <taxon>Pseudomonadota</taxon>
        <taxon>Betaproteobacteria</taxon>
        <taxon>Neisseriales</taxon>
        <taxon>Chitinibacteraceae</taxon>
        <taxon>Andreprevotia</taxon>
    </lineage>
</organism>
<dbReference type="Proteomes" id="UP000192761">
    <property type="component" value="Unassembled WGS sequence"/>
</dbReference>
<dbReference type="STRING" id="1121001.SAMN02745857_03560"/>
<keyword evidence="1" id="KW-0812">Transmembrane</keyword>
<evidence type="ECO:0000256" key="1">
    <source>
        <dbReference type="SAM" id="Phobius"/>
    </source>
</evidence>
<reference evidence="2 3" key="1">
    <citation type="submission" date="2017-04" db="EMBL/GenBank/DDBJ databases">
        <authorList>
            <person name="Afonso C.L."/>
            <person name="Miller P.J."/>
            <person name="Scott M.A."/>
            <person name="Spackman E."/>
            <person name="Goraichik I."/>
            <person name="Dimitrov K.M."/>
            <person name="Suarez D.L."/>
            <person name="Swayne D.E."/>
        </authorList>
    </citation>
    <scope>NUCLEOTIDE SEQUENCE [LARGE SCALE GENOMIC DNA]</scope>
    <source>
        <strain evidence="2 3">DSM 23236</strain>
    </source>
</reference>
<name>A0A1W1XYJ8_9NEIS</name>
<evidence type="ECO:0000313" key="2">
    <source>
        <dbReference type="EMBL" id="SMC29040.1"/>
    </source>
</evidence>
<dbReference type="RefSeq" id="WP_084092504.1">
    <property type="nucleotide sequence ID" value="NZ_FWXD01000028.1"/>
</dbReference>
<dbReference type="AlphaFoldDB" id="A0A1W1XYJ8"/>
<keyword evidence="1" id="KW-0472">Membrane</keyword>
<evidence type="ECO:0000313" key="3">
    <source>
        <dbReference type="Proteomes" id="UP000192761"/>
    </source>
</evidence>
<protein>
    <submittedName>
        <fullName evidence="2">Uncharacterized protein</fullName>
    </submittedName>
</protein>
<sequence>MQASRKPIISGEALRLFSKLCFGLFFGFNIGAFWAMALDPAGSRFMWLALPMAALGTWYGRQHLWRVFLLVVVSYILAFALASYRVNDFCTQARQLPHSSLLADLAARMWMSWRNSHIQLEDGSYYAVVPNPFTMGESACRIRYDDYRVIEARY</sequence>
<feature type="transmembrane region" description="Helical" evidence="1">
    <location>
        <begin position="20"/>
        <end position="38"/>
    </location>
</feature>
<keyword evidence="1" id="KW-1133">Transmembrane helix</keyword>
<feature type="transmembrane region" description="Helical" evidence="1">
    <location>
        <begin position="67"/>
        <end position="86"/>
    </location>
</feature>
<gene>
    <name evidence="2" type="ORF">SAMN02745857_03560</name>
</gene>